<reference evidence="1" key="1">
    <citation type="submission" date="2020-03" db="EMBL/GenBank/DDBJ databases">
        <title>Draft sequencing of Paenibacilllus sp. S3N08.</title>
        <authorList>
            <person name="Kim D.-U."/>
        </authorList>
    </citation>
    <scope>NUCLEOTIDE SEQUENCE</scope>
    <source>
        <strain evidence="1">S3N08</strain>
    </source>
</reference>
<gene>
    <name evidence="1" type="ORF">G9U52_25660</name>
</gene>
<organism evidence="1 2">
    <name type="scientific">Paenibacillus agricola</name>
    <dbReference type="NCBI Taxonomy" id="2716264"/>
    <lineage>
        <taxon>Bacteria</taxon>
        <taxon>Bacillati</taxon>
        <taxon>Bacillota</taxon>
        <taxon>Bacilli</taxon>
        <taxon>Bacillales</taxon>
        <taxon>Paenibacillaceae</taxon>
        <taxon>Paenibacillus</taxon>
    </lineage>
</organism>
<evidence type="ECO:0000313" key="1">
    <source>
        <dbReference type="EMBL" id="NHN33204.1"/>
    </source>
</evidence>
<sequence>MKKYELLEYTQFTKNKEMPKEIRKALMSFIQKRGYECILKNNLINVTYGQLREELMTVLNPPAIVSDIYQLFPWSDSETTNVIRWYLEIDPTRVDDVQAFL</sequence>
<protein>
    <submittedName>
        <fullName evidence="1">Uncharacterized protein</fullName>
    </submittedName>
</protein>
<proteinExistence type="predicted"/>
<name>A0ABX0JG39_9BACL</name>
<accession>A0ABX0JG39</accession>
<dbReference type="Proteomes" id="UP001165962">
    <property type="component" value="Unassembled WGS sequence"/>
</dbReference>
<comment type="caution">
    <text evidence="1">The sequence shown here is derived from an EMBL/GenBank/DDBJ whole genome shotgun (WGS) entry which is preliminary data.</text>
</comment>
<dbReference type="EMBL" id="JAAOIW010000011">
    <property type="protein sequence ID" value="NHN33204.1"/>
    <property type="molecule type" value="Genomic_DNA"/>
</dbReference>
<keyword evidence="2" id="KW-1185">Reference proteome</keyword>
<dbReference type="RefSeq" id="WP_166153516.1">
    <property type="nucleotide sequence ID" value="NZ_JAAOIW010000011.1"/>
</dbReference>
<evidence type="ECO:0000313" key="2">
    <source>
        <dbReference type="Proteomes" id="UP001165962"/>
    </source>
</evidence>